<dbReference type="eggNOG" id="COG0737">
    <property type="taxonomic scope" value="Bacteria"/>
</dbReference>
<dbReference type="Proteomes" id="UP000015388">
    <property type="component" value="Chromosome"/>
</dbReference>
<dbReference type="PANTHER" id="PTHR11575">
    <property type="entry name" value="5'-NUCLEOTIDASE-RELATED"/>
    <property type="match status" value="1"/>
</dbReference>
<dbReference type="Gene3D" id="3.60.21.10">
    <property type="match status" value="1"/>
</dbReference>
<evidence type="ECO:0000313" key="6">
    <source>
        <dbReference type="Proteomes" id="UP000015388"/>
    </source>
</evidence>
<dbReference type="InterPro" id="IPR004843">
    <property type="entry name" value="Calcineurin-like_PHP"/>
</dbReference>
<dbReference type="InterPro" id="IPR008334">
    <property type="entry name" value="5'-Nucleotdase_C"/>
</dbReference>
<dbReference type="STRING" id="1224163.B841_07375"/>
<dbReference type="SUPFAM" id="SSF55816">
    <property type="entry name" value="5'-nucleotidase (syn. UDP-sugar hydrolase), C-terminal domain"/>
    <property type="match status" value="1"/>
</dbReference>
<reference evidence="5 6" key="1">
    <citation type="submission" date="2012-11" db="EMBL/GenBank/DDBJ databases">
        <title>The complete genome sequence of Corynebacterium maris Coryn-1 (=DSM 45190).</title>
        <authorList>
            <person name="Schaffert L."/>
            <person name="Albersmeier A."/>
            <person name="Kalinowski J."/>
            <person name="Ruckert C."/>
        </authorList>
    </citation>
    <scope>NUCLEOTIDE SEQUENCE [LARGE SCALE GENOMIC DNA]</scope>
    <source>
        <strain evidence="6">Coryn-1</strain>
    </source>
</reference>
<dbReference type="InterPro" id="IPR029052">
    <property type="entry name" value="Metallo-depent_PP-like"/>
</dbReference>
<feature type="domain" description="5'-Nucleotidase C-terminal" evidence="4">
    <location>
        <begin position="337"/>
        <end position="486"/>
    </location>
</feature>
<feature type="signal peptide" evidence="2">
    <location>
        <begin position="1"/>
        <end position="29"/>
    </location>
</feature>
<dbReference type="GO" id="GO:0008768">
    <property type="term" value="F:UDP-sugar diphosphatase activity"/>
    <property type="evidence" value="ECO:0007669"/>
    <property type="project" value="TreeGrafter"/>
</dbReference>
<dbReference type="Pfam" id="PF00149">
    <property type="entry name" value="Metallophos"/>
    <property type="match status" value="1"/>
</dbReference>
<evidence type="ECO:0000256" key="1">
    <source>
        <dbReference type="ARBA" id="ARBA00022729"/>
    </source>
</evidence>
<proteinExistence type="inferred from homology"/>
<dbReference type="OrthoDB" id="1016457at2"/>
<dbReference type="Gene3D" id="3.90.780.10">
    <property type="entry name" value="5'-Nucleotidase, C-terminal domain"/>
    <property type="match status" value="1"/>
</dbReference>
<dbReference type="GO" id="GO:0008253">
    <property type="term" value="F:5'-nucleotidase activity"/>
    <property type="evidence" value="ECO:0007669"/>
    <property type="project" value="TreeGrafter"/>
</dbReference>
<dbReference type="Pfam" id="PF02872">
    <property type="entry name" value="5_nucleotid_C"/>
    <property type="match status" value="1"/>
</dbReference>
<dbReference type="InterPro" id="IPR006179">
    <property type="entry name" value="5_nucleotidase/apyrase"/>
</dbReference>
<dbReference type="SUPFAM" id="SSF56300">
    <property type="entry name" value="Metallo-dependent phosphatases"/>
    <property type="match status" value="1"/>
</dbReference>
<evidence type="ECO:0000259" key="3">
    <source>
        <dbReference type="Pfam" id="PF00149"/>
    </source>
</evidence>
<dbReference type="GO" id="GO:0000166">
    <property type="term" value="F:nucleotide binding"/>
    <property type="evidence" value="ECO:0007669"/>
    <property type="project" value="UniProtKB-KW"/>
</dbReference>
<keyword evidence="2" id="KW-0547">Nucleotide-binding</keyword>
<dbReference type="KEGG" id="cmd:B841_07375"/>
<dbReference type="AlphaFoldDB" id="S5TJQ3"/>
<sequence length="674" mass="70093">MHKFRRFGRLLAATTTTSLVLTGAAVAGAQEDTTVDFSVTNITDFHGYLVEDEDIAEDGSADSPLGAARLAALMDYVGQDNEAQIRTTSGDNVGGSAFVSAISDDVYTLEALNEMGIDVSAVGNHEFDSGFDDLQGRIQQDSDYPILGANVLGADGAPALPASHVIEEQGVKVGFIGTVTQQTPNKVSPAGVEGLTFTDPVAAANTEATRLKEAGEADVVIVLQHEDIQAFNAFNDDVDAAFGGDSHLRYNNGTDLAQSHEYGKALSELEFTYDTATGEITEQSITQYDYTSGGVAGLSVDPVVAETVANAEAQAAVLGSEVVASIENDYLRGSNPGAETGSNRGTESTANNMLAESNLRAMNAFLGSDVIDLGVMNAGGVRADLLAGDVTYEEAMTVQPFGNNLGYATVTGQALLDALENQWKGPEEGRPRLSLGVSDNVSYMYDPTAGQGERIINVMINGEPLDPAGEYTVATASFLFEGGDGYFEPTEFTDVGYLDVTAFTDYLGNDNGPSYRAGQAEVGVTGLEGLTAGETATLELTSLSYSSEGEPDATTVTVDGFGQTATAEVDNTATEADAGYGEQGRATVEIEVPADAAGEHTLTITTDAGTEIAVPVTVGATDTTPEEPEDPGLPDTGNRFIDALLAIVATVGGVFGGLLEGVQQFFEALGRLSS</sequence>
<keyword evidence="1 2" id="KW-0732">Signal</keyword>
<evidence type="ECO:0000256" key="2">
    <source>
        <dbReference type="RuleBase" id="RU362119"/>
    </source>
</evidence>
<gene>
    <name evidence="5" type="ORF">B841_07375</name>
</gene>
<dbReference type="PATRIC" id="fig|1224163.3.peg.1481"/>
<protein>
    <submittedName>
        <fullName evidence="5">5'-nucleotidase</fullName>
    </submittedName>
</protein>
<feature type="domain" description="Calcineurin-like phosphoesterase" evidence="3">
    <location>
        <begin position="39"/>
        <end position="247"/>
    </location>
</feature>
<name>S5TJQ3_9CORY</name>
<comment type="similarity">
    <text evidence="2">Belongs to the 5'-nucleotidase family.</text>
</comment>
<evidence type="ECO:0000259" key="4">
    <source>
        <dbReference type="Pfam" id="PF02872"/>
    </source>
</evidence>
<keyword evidence="6" id="KW-1185">Reference proteome</keyword>
<dbReference type="EMBL" id="CP003924">
    <property type="protein sequence ID" value="AGS34948.1"/>
    <property type="molecule type" value="Genomic_DNA"/>
</dbReference>
<dbReference type="RefSeq" id="WP_020934881.1">
    <property type="nucleotide sequence ID" value="NC_021915.1"/>
</dbReference>
<dbReference type="HOGENOM" id="CLU_005854_5_0_11"/>
<dbReference type="PRINTS" id="PR01607">
    <property type="entry name" value="APYRASEFAMLY"/>
</dbReference>
<keyword evidence="2" id="KW-0378">Hydrolase</keyword>
<organism evidence="5 6">
    <name type="scientific">Corynebacterium maris DSM 45190</name>
    <dbReference type="NCBI Taxonomy" id="1224163"/>
    <lineage>
        <taxon>Bacteria</taxon>
        <taxon>Bacillati</taxon>
        <taxon>Actinomycetota</taxon>
        <taxon>Actinomycetes</taxon>
        <taxon>Mycobacteriales</taxon>
        <taxon>Corynebacteriaceae</taxon>
        <taxon>Corynebacterium</taxon>
    </lineage>
</organism>
<feature type="chain" id="PRO_5005146487" evidence="2">
    <location>
        <begin position="30"/>
        <end position="674"/>
    </location>
</feature>
<evidence type="ECO:0000313" key="5">
    <source>
        <dbReference type="EMBL" id="AGS34948.1"/>
    </source>
</evidence>
<dbReference type="GO" id="GO:0030288">
    <property type="term" value="C:outer membrane-bounded periplasmic space"/>
    <property type="evidence" value="ECO:0007669"/>
    <property type="project" value="TreeGrafter"/>
</dbReference>
<dbReference type="InterPro" id="IPR036907">
    <property type="entry name" value="5'-Nucleotdase_C_sf"/>
</dbReference>
<dbReference type="GO" id="GO:0009166">
    <property type="term" value="P:nucleotide catabolic process"/>
    <property type="evidence" value="ECO:0007669"/>
    <property type="project" value="InterPro"/>
</dbReference>
<accession>S5TJQ3</accession>
<dbReference type="PANTHER" id="PTHR11575:SF24">
    <property type="entry name" value="5'-NUCLEOTIDASE"/>
    <property type="match status" value="1"/>
</dbReference>